<protein>
    <submittedName>
        <fullName evidence="1">PhnH protein</fullName>
    </submittedName>
</protein>
<proteinExistence type="predicted"/>
<evidence type="ECO:0000313" key="2">
    <source>
        <dbReference type="Proteomes" id="UP000264006"/>
    </source>
</evidence>
<organism evidence="1 2">
    <name type="scientific">Euzebya pacifica</name>
    <dbReference type="NCBI Taxonomy" id="1608957"/>
    <lineage>
        <taxon>Bacteria</taxon>
        <taxon>Bacillati</taxon>
        <taxon>Actinomycetota</taxon>
        <taxon>Nitriliruptoria</taxon>
        <taxon>Euzebyales</taxon>
    </lineage>
</organism>
<dbReference type="InterPro" id="IPR008772">
    <property type="entry name" value="Phosphonate_metab_PhnH"/>
</dbReference>
<keyword evidence="2" id="KW-1185">Reference proteome</keyword>
<name>A0A346Y435_9ACTN</name>
<evidence type="ECO:0000313" key="1">
    <source>
        <dbReference type="EMBL" id="AXV09232.1"/>
    </source>
</evidence>
<dbReference type="SUPFAM" id="SSF159709">
    <property type="entry name" value="PhnH-like"/>
    <property type="match status" value="1"/>
</dbReference>
<dbReference type="KEGG" id="euz:DVS28_a4571"/>
<dbReference type="RefSeq" id="WP_164710906.1">
    <property type="nucleotide sequence ID" value="NZ_CP031165.1"/>
</dbReference>
<reference evidence="1 2" key="1">
    <citation type="submission" date="2018-09" db="EMBL/GenBank/DDBJ databases">
        <title>Complete genome sequence of Euzebya sp. DY32-46 isolated from seawater of Pacific Ocean.</title>
        <authorList>
            <person name="Xu L."/>
            <person name="Wu Y.-H."/>
            <person name="Xu X.-W."/>
        </authorList>
    </citation>
    <scope>NUCLEOTIDE SEQUENCE [LARGE SCALE GENOMIC DNA]</scope>
    <source>
        <strain evidence="1 2">DY32-46</strain>
    </source>
</reference>
<dbReference type="InterPro" id="IPR038058">
    <property type="entry name" value="PhnH-like_sp"/>
</dbReference>
<dbReference type="Pfam" id="PF05845">
    <property type="entry name" value="PhnH"/>
    <property type="match status" value="1"/>
</dbReference>
<dbReference type="Proteomes" id="UP000264006">
    <property type="component" value="Chromosome"/>
</dbReference>
<accession>A0A346Y435</accession>
<dbReference type="AlphaFoldDB" id="A0A346Y435"/>
<dbReference type="EMBL" id="CP031165">
    <property type="protein sequence ID" value="AXV09232.1"/>
    <property type="molecule type" value="Genomic_DNA"/>
</dbReference>
<gene>
    <name evidence="1" type="ORF">DVS28_a4571</name>
</gene>
<sequence length="172" mass="17976">MTTPRLSAIDHILFRTVVSALAEPGLPCAVPQGLGEGRLAEAIARAIWEPTTPVWTAPDLEALPGSPVGAADAAVLYTTGDDAARLGLATIGTTTTPELAATVLVEPVDVHTAVVLDGPGLPTVRRTILPMTVEAIVQRNRRCAFPPMGLDLIVIQGRSVMGLPRTTRIAFA</sequence>
<dbReference type="Gene3D" id="3.40.50.11310">
    <property type="entry name" value="Bacterial phosphonate metabolism protein PhnH"/>
    <property type="match status" value="1"/>
</dbReference>
<dbReference type="GO" id="GO:0019634">
    <property type="term" value="P:organic phosphonate metabolic process"/>
    <property type="evidence" value="ECO:0007669"/>
    <property type="project" value="InterPro"/>
</dbReference>